<accession>A0ABU3F0B4</accession>
<dbReference type="NCBIfam" id="NF004076">
    <property type="entry name" value="PRK05581.1-4"/>
    <property type="match status" value="1"/>
</dbReference>
<dbReference type="RefSeq" id="WP_311822765.1">
    <property type="nucleotide sequence ID" value="NZ_JARPYF010000006.1"/>
</dbReference>
<dbReference type="Pfam" id="PF00834">
    <property type="entry name" value="Ribul_P_3_epim"/>
    <property type="match status" value="1"/>
</dbReference>
<evidence type="ECO:0000256" key="2">
    <source>
        <dbReference type="ARBA" id="ARBA00023235"/>
    </source>
</evidence>
<dbReference type="CDD" id="cd00429">
    <property type="entry name" value="RPE"/>
    <property type="match status" value="1"/>
</dbReference>
<reference evidence="3 4" key="1">
    <citation type="submission" date="2023-03" db="EMBL/GenBank/DDBJ databases">
        <authorList>
            <person name="Shen W."/>
            <person name="Cai J."/>
        </authorList>
    </citation>
    <scope>NUCLEOTIDE SEQUENCE [LARGE SCALE GENOMIC DNA]</scope>
    <source>
        <strain evidence="3 4">D6-4</strain>
    </source>
</reference>
<dbReference type="InterPro" id="IPR011060">
    <property type="entry name" value="RibuloseP-bd_barrel"/>
</dbReference>
<keyword evidence="4" id="KW-1185">Reference proteome</keyword>
<dbReference type="Gene3D" id="3.20.20.70">
    <property type="entry name" value="Aldolase class I"/>
    <property type="match status" value="1"/>
</dbReference>
<dbReference type="InterPro" id="IPR013785">
    <property type="entry name" value="Aldolase_TIM"/>
</dbReference>
<proteinExistence type="predicted"/>
<sequence length="225" mass="25231">MEKIAASIMCGNQLALGQELQELHAAGIDWLHCDVMDGVYVNNLAMAPYVLEPIIQTKKFTTDVHLACVHPEKYIEMFAPLAPDYLTFHLETTKEPEILIKMIHDKRIKAGIAINPETPVEKLFPYLASVELLLIMTVNPGFAGQSFQWPVLEKLERLNRQLEMQKVTPLIEVDGNINSETTAAISEIGANLYVVGTSALFNDKPDSYEEKLKSLKQSFTSLEKN</sequence>
<protein>
    <submittedName>
        <fullName evidence="3">Ribulose-phosphate 3-epimerase</fullName>
    </submittedName>
</protein>
<dbReference type="SUPFAM" id="SSF51366">
    <property type="entry name" value="Ribulose-phoshate binding barrel"/>
    <property type="match status" value="1"/>
</dbReference>
<dbReference type="Proteomes" id="UP001252875">
    <property type="component" value="Unassembled WGS sequence"/>
</dbReference>
<evidence type="ECO:0000313" key="3">
    <source>
        <dbReference type="EMBL" id="MDT2600574.1"/>
    </source>
</evidence>
<dbReference type="PANTHER" id="PTHR11749">
    <property type="entry name" value="RIBULOSE-5-PHOSPHATE-3-EPIMERASE"/>
    <property type="match status" value="1"/>
</dbReference>
<dbReference type="EMBL" id="JARPYI010000006">
    <property type="protein sequence ID" value="MDT2600574.1"/>
    <property type="molecule type" value="Genomic_DNA"/>
</dbReference>
<evidence type="ECO:0000313" key="4">
    <source>
        <dbReference type="Proteomes" id="UP001252875"/>
    </source>
</evidence>
<evidence type="ECO:0000256" key="1">
    <source>
        <dbReference type="ARBA" id="ARBA00022723"/>
    </source>
</evidence>
<name>A0ABU3F0B4_9ENTE</name>
<comment type="caution">
    <text evidence="3">The sequence shown here is derived from an EMBL/GenBank/DDBJ whole genome shotgun (WGS) entry which is preliminary data.</text>
</comment>
<gene>
    <name evidence="3" type="ORF">P7D85_12370</name>
</gene>
<keyword evidence="2" id="KW-0413">Isomerase</keyword>
<dbReference type="InterPro" id="IPR000056">
    <property type="entry name" value="Ribul_P_3_epim-like"/>
</dbReference>
<dbReference type="PROSITE" id="PS01086">
    <property type="entry name" value="RIBUL_P_3_EPIMER_2"/>
    <property type="match status" value="1"/>
</dbReference>
<keyword evidence="1" id="KW-0479">Metal-binding</keyword>
<organism evidence="3 4">
    <name type="scientific">Enterococcus hulanensis</name>
    <dbReference type="NCBI Taxonomy" id="2559929"/>
    <lineage>
        <taxon>Bacteria</taxon>
        <taxon>Bacillati</taxon>
        <taxon>Bacillota</taxon>
        <taxon>Bacilli</taxon>
        <taxon>Lactobacillales</taxon>
        <taxon>Enterococcaceae</taxon>
        <taxon>Enterococcus</taxon>
    </lineage>
</organism>